<protein>
    <submittedName>
        <fullName evidence="1">Uncharacterized protein</fullName>
    </submittedName>
</protein>
<organism evidence="1 2">
    <name type="scientific">Ridgeia piscesae</name>
    <name type="common">Tubeworm</name>
    <dbReference type="NCBI Taxonomy" id="27915"/>
    <lineage>
        <taxon>Eukaryota</taxon>
        <taxon>Metazoa</taxon>
        <taxon>Spiralia</taxon>
        <taxon>Lophotrochozoa</taxon>
        <taxon>Annelida</taxon>
        <taxon>Polychaeta</taxon>
        <taxon>Sedentaria</taxon>
        <taxon>Canalipalpata</taxon>
        <taxon>Sabellida</taxon>
        <taxon>Siboglinidae</taxon>
        <taxon>Ridgeia</taxon>
    </lineage>
</organism>
<evidence type="ECO:0000313" key="2">
    <source>
        <dbReference type="Proteomes" id="UP001209878"/>
    </source>
</evidence>
<keyword evidence="2" id="KW-1185">Reference proteome</keyword>
<evidence type="ECO:0000313" key="1">
    <source>
        <dbReference type="EMBL" id="KAK2188153.1"/>
    </source>
</evidence>
<reference evidence="1" key="1">
    <citation type="journal article" date="2023" name="Mol. Biol. Evol.">
        <title>Third-Generation Sequencing Reveals the Adaptive Role of the Epigenome in Three Deep-Sea Polychaetes.</title>
        <authorList>
            <person name="Perez M."/>
            <person name="Aroh O."/>
            <person name="Sun Y."/>
            <person name="Lan Y."/>
            <person name="Juniper S.K."/>
            <person name="Young C.R."/>
            <person name="Angers B."/>
            <person name="Qian P.Y."/>
        </authorList>
    </citation>
    <scope>NUCLEOTIDE SEQUENCE</scope>
    <source>
        <strain evidence="1">R07B-5</strain>
    </source>
</reference>
<name>A0AAD9P4S9_RIDPI</name>
<sequence length="114" mass="12791">MRLLFASADSAGGRAIYFKAALCPLKGQTCYIHVRSRSNPQPLGYGNRLRGTVCQKLFSRNSKPGIACQEQRPLLLELCATHCGSRVVCEELCDRHEDVRCNNVVVFTECSRYH</sequence>
<dbReference type="Proteomes" id="UP001209878">
    <property type="component" value="Unassembled WGS sequence"/>
</dbReference>
<proteinExistence type="predicted"/>
<comment type="caution">
    <text evidence="1">The sequence shown here is derived from an EMBL/GenBank/DDBJ whole genome shotgun (WGS) entry which is preliminary data.</text>
</comment>
<dbReference type="EMBL" id="JAODUO010000142">
    <property type="protein sequence ID" value="KAK2188153.1"/>
    <property type="molecule type" value="Genomic_DNA"/>
</dbReference>
<accession>A0AAD9P4S9</accession>
<gene>
    <name evidence="1" type="ORF">NP493_143g04012</name>
</gene>
<dbReference type="AlphaFoldDB" id="A0AAD9P4S9"/>